<comment type="caution">
    <text evidence="1">The sequence shown here is derived from an EMBL/GenBank/DDBJ whole genome shotgun (WGS) entry which is preliminary data.</text>
</comment>
<dbReference type="EMBL" id="QBML01000023">
    <property type="protein sequence ID" value="PZO38460.1"/>
    <property type="molecule type" value="Genomic_DNA"/>
</dbReference>
<dbReference type="AlphaFoldDB" id="A0A2W4W2E9"/>
<name>A0A2W4W2E9_9CYAN</name>
<organism evidence="1 2">
    <name type="scientific">Pseudanabaena frigida</name>
    <dbReference type="NCBI Taxonomy" id="945775"/>
    <lineage>
        <taxon>Bacteria</taxon>
        <taxon>Bacillati</taxon>
        <taxon>Cyanobacteriota</taxon>
        <taxon>Cyanophyceae</taxon>
        <taxon>Pseudanabaenales</taxon>
        <taxon>Pseudanabaenaceae</taxon>
        <taxon>Pseudanabaena</taxon>
    </lineage>
</organism>
<reference evidence="1 2" key="1">
    <citation type="submission" date="2018-04" db="EMBL/GenBank/DDBJ databases">
        <authorList>
            <person name="Go L.Y."/>
            <person name="Mitchell J.A."/>
        </authorList>
    </citation>
    <scope>NUCLEOTIDE SEQUENCE [LARGE SCALE GENOMIC DNA]</scope>
    <source>
        <strain evidence="1">ULC066bin1</strain>
    </source>
</reference>
<sequence>MSLFLISGAKIVIYTNRPLETSIEERQVDATEVSDRLHWSSFLGLDASAIGASVYTRQVNSNQI</sequence>
<accession>A0A2W4W2E9</accession>
<protein>
    <submittedName>
        <fullName evidence="1">Uncharacterized protein</fullName>
    </submittedName>
</protein>
<proteinExistence type="predicted"/>
<evidence type="ECO:0000313" key="2">
    <source>
        <dbReference type="Proteomes" id="UP000249467"/>
    </source>
</evidence>
<gene>
    <name evidence="1" type="ORF">DCF19_16175</name>
</gene>
<evidence type="ECO:0000313" key="1">
    <source>
        <dbReference type="EMBL" id="PZO38460.1"/>
    </source>
</evidence>
<dbReference type="Proteomes" id="UP000249467">
    <property type="component" value="Unassembled WGS sequence"/>
</dbReference>
<reference evidence="1 2" key="2">
    <citation type="submission" date="2018-06" db="EMBL/GenBank/DDBJ databases">
        <title>Metagenomic assembly of (sub)arctic Cyanobacteria and their associated microbiome from non-axenic cultures.</title>
        <authorList>
            <person name="Baurain D."/>
        </authorList>
    </citation>
    <scope>NUCLEOTIDE SEQUENCE [LARGE SCALE GENOMIC DNA]</scope>
    <source>
        <strain evidence="1">ULC066bin1</strain>
    </source>
</reference>